<keyword evidence="3" id="KW-0378">Hydrolase</keyword>
<feature type="domain" description="DUF7800" evidence="2">
    <location>
        <begin position="4"/>
        <end position="87"/>
    </location>
</feature>
<evidence type="ECO:0000313" key="4">
    <source>
        <dbReference type="Proteomes" id="UP001596337"/>
    </source>
</evidence>
<name>A0ABW2C6D1_9PSEU</name>
<dbReference type="InterPro" id="IPR029052">
    <property type="entry name" value="Metallo-depent_PP-like"/>
</dbReference>
<sequence>MTEPRLMLGPVLRHVDETSATVWVETDRACVVEILGSTSRTFQVGGHHYGLVVITGLTPGESRSYTVSLDGHMVWPLSDSPFPASRIRTYAVDQGARLRMVFGSCRFASPLTSRRRRRVGGDALNAYAERMAEQPDSEWPDVLLLLGDQVYADETSPHIRRWIKRRRDTRKPPGIGVADFEECTQLYLETWSDPEIRWLMSTVSTSMIFDDHDVIDDWNTSAAWRRAMARRPWWRERIRGSLMAYWLYQHLGNLTPGELAGHELLAEVRRVGETGDAYDVLGDFADKADAEVDGVKYTRWSYRRDVGSVRLVVIDTRCGRILGTERLMVSDAEFDWIEDATRGDYEHLLIGSSLPWLLPHAVHEVESLNERACDRGGIRGWLAERVRQAIDLEHWAAFRSSFDRLTNLLYAIGSGERTPEPPATVSVLSGDVHHSYIAEAHFDEREWPKVWQVTCSPVHNTIPWVAELAFRVTWSSAVTRLVSWWARRGGVGPRPLWWWKLSGPDFRNRVAVLDIADHDYTVTFESDAQAGEPLIVPLARVPAP</sequence>
<dbReference type="InterPro" id="IPR038607">
    <property type="entry name" value="PhoD-like_sf"/>
</dbReference>
<protein>
    <submittedName>
        <fullName evidence="3">Alkaline phosphatase D family protein</fullName>
        <ecNumber evidence="3">3.1.3.1</ecNumber>
    </submittedName>
</protein>
<dbReference type="InterPro" id="IPR018946">
    <property type="entry name" value="PhoD-like_MPP"/>
</dbReference>
<dbReference type="GO" id="GO:0004035">
    <property type="term" value="F:alkaline phosphatase activity"/>
    <property type="evidence" value="ECO:0007669"/>
    <property type="project" value="UniProtKB-EC"/>
</dbReference>
<dbReference type="RefSeq" id="WP_345389615.1">
    <property type="nucleotide sequence ID" value="NZ_BAABLA010000002.1"/>
</dbReference>
<evidence type="ECO:0000259" key="2">
    <source>
        <dbReference type="Pfam" id="PF25077"/>
    </source>
</evidence>
<dbReference type="EC" id="3.1.3.1" evidence="3"/>
<dbReference type="PANTHER" id="PTHR37031">
    <property type="entry name" value="METALLOPHOSPHATASE BINDING DOMAIN PROTEIN"/>
    <property type="match status" value="1"/>
</dbReference>
<proteinExistence type="predicted"/>
<organism evidence="3 4">
    <name type="scientific">Haloechinothrix salitolerans</name>
    <dbReference type="NCBI Taxonomy" id="926830"/>
    <lineage>
        <taxon>Bacteria</taxon>
        <taxon>Bacillati</taxon>
        <taxon>Actinomycetota</taxon>
        <taxon>Actinomycetes</taxon>
        <taxon>Pseudonocardiales</taxon>
        <taxon>Pseudonocardiaceae</taxon>
        <taxon>Haloechinothrix</taxon>
    </lineage>
</organism>
<dbReference type="Pfam" id="PF25077">
    <property type="entry name" value="DUF7800"/>
    <property type="match status" value="1"/>
</dbReference>
<feature type="domain" description="PhoD-like phosphatase metallophosphatase" evidence="1">
    <location>
        <begin position="125"/>
        <end position="248"/>
    </location>
</feature>
<keyword evidence="4" id="KW-1185">Reference proteome</keyword>
<dbReference type="PANTHER" id="PTHR37031:SF2">
    <property type="entry name" value="PHOD-LIKE PHOSPHATASE METALLOPHOSPHATASE DOMAIN-CONTAINING PROTEIN"/>
    <property type="match status" value="1"/>
</dbReference>
<gene>
    <name evidence="3" type="ORF">ACFQGD_24290</name>
</gene>
<comment type="caution">
    <text evidence="3">The sequence shown here is derived from an EMBL/GenBank/DDBJ whole genome shotgun (WGS) entry which is preliminary data.</text>
</comment>
<dbReference type="SUPFAM" id="SSF56300">
    <property type="entry name" value="Metallo-dependent phosphatases"/>
    <property type="match status" value="1"/>
</dbReference>
<dbReference type="Gene3D" id="3.60.21.70">
    <property type="entry name" value="PhoD-like phosphatase"/>
    <property type="match status" value="1"/>
</dbReference>
<dbReference type="InterPro" id="IPR056702">
    <property type="entry name" value="DUF7800"/>
</dbReference>
<evidence type="ECO:0000313" key="3">
    <source>
        <dbReference type="EMBL" id="MFC6870262.1"/>
    </source>
</evidence>
<accession>A0ABW2C6D1</accession>
<dbReference type="Proteomes" id="UP001596337">
    <property type="component" value="Unassembled WGS sequence"/>
</dbReference>
<dbReference type="CDD" id="cd07389">
    <property type="entry name" value="MPP_PhoD"/>
    <property type="match status" value="1"/>
</dbReference>
<dbReference type="Pfam" id="PF09423">
    <property type="entry name" value="PhoD"/>
    <property type="match status" value="1"/>
</dbReference>
<reference evidence="4" key="1">
    <citation type="journal article" date="2019" name="Int. J. Syst. Evol. Microbiol.">
        <title>The Global Catalogue of Microorganisms (GCM) 10K type strain sequencing project: providing services to taxonomists for standard genome sequencing and annotation.</title>
        <authorList>
            <consortium name="The Broad Institute Genomics Platform"/>
            <consortium name="The Broad Institute Genome Sequencing Center for Infectious Disease"/>
            <person name="Wu L."/>
            <person name="Ma J."/>
        </authorList>
    </citation>
    <scope>NUCLEOTIDE SEQUENCE [LARGE SCALE GENOMIC DNA]</scope>
    <source>
        <strain evidence="4">KCTC 32255</strain>
    </source>
</reference>
<dbReference type="EMBL" id="JBHSXX010000001">
    <property type="protein sequence ID" value="MFC6870262.1"/>
    <property type="molecule type" value="Genomic_DNA"/>
</dbReference>
<evidence type="ECO:0000259" key="1">
    <source>
        <dbReference type="Pfam" id="PF09423"/>
    </source>
</evidence>